<dbReference type="CDD" id="cd07576">
    <property type="entry name" value="R-amidase_like"/>
    <property type="match status" value="1"/>
</dbReference>
<dbReference type="RefSeq" id="WP_073437206.1">
    <property type="nucleotide sequence ID" value="NZ_BJXU01000206.1"/>
</dbReference>
<dbReference type="AlphaFoldDB" id="A0A1M7MJX6"/>
<dbReference type="InterPro" id="IPR036526">
    <property type="entry name" value="C-N_Hydrolase_sf"/>
</dbReference>
<dbReference type="GO" id="GO:0016811">
    <property type="term" value="F:hydrolase activity, acting on carbon-nitrogen (but not peptide) bonds, in linear amides"/>
    <property type="evidence" value="ECO:0007669"/>
    <property type="project" value="TreeGrafter"/>
</dbReference>
<dbReference type="Pfam" id="PF00795">
    <property type="entry name" value="CN_hydrolase"/>
    <property type="match status" value="1"/>
</dbReference>
<dbReference type="EMBL" id="BJXU01000206">
    <property type="protein sequence ID" value="GEN26309.1"/>
    <property type="molecule type" value="Genomic_DNA"/>
</dbReference>
<evidence type="ECO:0000313" key="5">
    <source>
        <dbReference type="EMBL" id="SHM91152.1"/>
    </source>
</evidence>
<keyword evidence="2" id="KW-0378">Hydrolase</keyword>
<dbReference type="EMBL" id="FRCA01000018">
    <property type="protein sequence ID" value="SHM91152.1"/>
    <property type="molecule type" value="Genomic_DNA"/>
</dbReference>
<feature type="domain" description="CN hydrolase" evidence="3">
    <location>
        <begin position="1"/>
        <end position="234"/>
    </location>
</feature>
<evidence type="ECO:0000313" key="7">
    <source>
        <dbReference type="Proteomes" id="UP000321726"/>
    </source>
</evidence>
<dbReference type="SUPFAM" id="SSF56317">
    <property type="entry name" value="Carbon-nitrogen hydrolase"/>
    <property type="match status" value="1"/>
</dbReference>
<comment type="similarity">
    <text evidence="1">Belongs to the carbon-nitrogen hydrolase superfamily. NIT1/NIT2 family.</text>
</comment>
<reference evidence="4 7" key="2">
    <citation type="submission" date="2019-07" db="EMBL/GenBank/DDBJ databases">
        <title>Whole genome shotgun sequence of Halomonas cupida NBRC 102219.</title>
        <authorList>
            <person name="Hosoyama A."/>
            <person name="Uohara A."/>
            <person name="Ohji S."/>
            <person name="Ichikawa N."/>
        </authorList>
    </citation>
    <scope>NUCLEOTIDE SEQUENCE [LARGE SCALE GENOMIC DNA]</scope>
    <source>
        <strain evidence="4 7">NBRC 102219</strain>
    </source>
</reference>
<dbReference type="InterPro" id="IPR050345">
    <property type="entry name" value="Aliph_Amidase/BUP"/>
</dbReference>
<dbReference type="PROSITE" id="PS50263">
    <property type="entry name" value="CN_HYDROLASE"/>
    <property type="match status" value="1"/>
</dbReference>
<dbReference type="OrthoDB" id="9803803at2"/>
<protein>
    <submittedName>
        <fullName evidence="5">(R)-amidase</fullName>
    </submittedName>
</protein>
<keyword evidence="7" id="KW-1185">Reference proteome</keyword>
<evidence type="ECO:0000256" key="2">
    <source>
        <dbReference type="ARBA" id="ARBA00022801"/>
    </source>
</evidence>
<accession>A0A1M7MJX6</accession>
<evidence type="ECO:0000259" key="3">
    <source>
        <dbReference type="PROSITE" id="PS50263"/>
    </source>
</evidence>
<gene>
    <name evidence="4" type="ORF">HCU01_42580</name>
    <name evidence="5" type="ORF">SAMN05660971_04232</name>
</gene>
<dbReference type="PROSITE" id="PS01227">
    <property type="entry name" value="UPF0012"/>
    <property type="match status" value="1"/>
</dbReference>
<evidence type="ECO:0000256" key="1">
    <source>
        <dbReference type="ARBA" id="ARBA00010613"/>
    </source>
</evidence>
<dbReference type="STRING" id="44933.SAMN05660971_04232"/>
<proteinExistence type="inferred from homology"/>
<evidence type="ECO:0000313" key="4">
    <source>
        <dbReference type="EMBL" id="GEN26309.1"/>
    </source>
</evidence>
<sequence>MHIALAQLPGIEGNIKANLDGTLDVIAHHGDEVAMIIFPETHLTGFAEPRHVEDRAIYSDGEEIAQLIAASRRHDCAIAIGFLEQAERGVYNTTVLITPESGIALRYSKTHLWPDERDLVLPGNTLGTTQWRGITIGLMICYDIEFPETARALGALDADLMVVTNGNMDPYGPVHTRAAQARAQDNQCFIAMTNRCGTGAGFEFAGESALFSPLGETLFQAQRSPGVHHVALDPELLLSARRHYDYLADRRLGLTGEPISTTEGKAWQLPDHNN</sequence>
<organism evidence="5 6">
    <name type="scientific">Halomonas cupida</name>
    <dbReference type="NCBI Taxonomy" id="44933"/>
    <lineage>
        <taxon>Bacteria</taxon>
        <taxon>Pseudomonadati</taxon>
        <taxon>Pseudomonadota</taxon>
        <taxon>Gammaproteobacteria</taxon>
        <taxon>Oceanospirillales</taxon>
        <taxon>Halomonadaceae</taxon>
        <taxon>Halomonas</taxon>
    </lineage>
</organism>
<reference evidence="5 6" key="1">
    <citation type="submission" date="2016-11" db="EMBL/GenBank/DDBJ databases">
        <authorList>
            <person name="Jaros S."/>
            <person name="Januszkiewicz K."/>
            <person name="Wedrychowicz H."/>
        </authorList>
    </citation>
    <scope>NUCLEOTIDE SEQUENCE [LARGE SCALE GENOMIC DNA]</scope>
    <source>
        <strain evidence="5 6">DSM 4740</strain>
    </source>
</reference>
<dbReference type="Proteomes" id="UP000184123">
    <property type="component" value="Unassembled WGS sequence"/>
</dbReference>
<dbReference type="PANTHER" id="PTHR43674:SF16">
    <property type="entry name" value="CARBON-NITROGEN FAMILY, PUTATIVE (AFU_ORTHOLOGUE AFUA_5G02350)-RELATED"/>
    <property type="match status" value="1"/>
</dbReference>
<evidence type="ECO:0000313" key="6">
    <source>
        <dbReference type="Proteomes" id="UP000184123"/>
    </source>
</evidence>
<name>A0A1M7MJX6_9GAMM</name>
<dbReference type="InterPro" id="IPR044083">
    <property type="entry name" value="RamA-like"/>
</dbReference>
<dbReference type="PANTHER" id="PTHR43674">
    <property type="entry name" value="NITRILASE C965.09-RELATED"/>
    <property type="match status" value="1"/>
</dbReference>
<dbReference type="InterPro" id="IPR003010">
    <property type="entry name" value="C-N_Hydrolase"/>
</dbReference>
<dbReference type="InterPro" id="IPR001110">
    <property type="entry name" value="UPF0012_CS"/>
</dbReference>
<dbReference type="Gene3D" id="3.60.110.10">
    <property type="entry name" value="Carbon-nitrogen hydrolase"/>
    <property type="match status" value="1"/>
</dbReference>
<dbReference type="Proteomes" id="UP000321726">
    <property type="component" value="Unassembled WGS sequence"/>
</dbReference>